<dbReference type="PANTHER" id="PTHR30050">
    <property type="entry name" value="CHROMOSOMAL REPLICATION INITIATOR PROTEIN DNAA"/>
    <property type="match status" value="1"/>
</dbReference>
<dbReference type="GO" id="GO:0006260">
    <property type="term" value="P:DNA replication"/>
    <property type="evidence" value="ECO:0007669"/>
    <property type="project" value="TreeGrafter"/>
</dbReference>
<dbReference type="CDD" id="cd00009">
    <property type="entry name" value="AAA"/>
    <property type="match status" value="1"/>
</dbReference>
<dbReference type="Pfam" id="PF00308">
    <property type="entry name" value="Bac_DnaA"/>
    <property type="match status" value="1"/>
</dbReference>
<dbReference type="SUPFAM" id="SSF52540">
    <property type="entry name" value="P-loop containing nucleoside triphosphate hydrolases"/>
    <property type="match status" value="1"/>
</dbReference>
<dbReference type="InterPro" id="IPR027417">
    <property type="entry name" value="P-loop_NTPase"/>
</dbReference>
<dbReference type="EMBL" id="BARU01035999">
    <property type="protein sequence ID" value="GAH86812.1"/>
    <property type="molecule type" value="Genomic_DNA"/>
</dbReference>
<dbReference type="InterPro" id="IPR013317">
    <property type="entry name" value="DnaA_dom"/>
</dbReference>
<evidence type="ECO:0000259" key="1">
    <source>
        <dbReference type="Pfam" id="PF00308"/>
    </source>
</evidence>
<dbReference type="PRINTS" id="PR00051">
    <property type="entry name" value="DNAA"/>
</dbReference>
<evidence type="ECO:0000313" key="2">
    <source>
        <dbReference type="EMBL" id="GAH86812.1"/>
    </source>
</evidence>
<reference evidence="2" key="1">
    <citation type="journal article" date="2014" name="Front. Microbiol.">
        <title>High frequency of phylogenetically diverse reductive dehalogenase-homologous genes in deep subseafloor sedimentary metagenomes.</title>
        <authorList>
            <person name="Kawai M."/>
            <person name="Futagami T."/>
            <person name="Toyoda A."/>
            <person name="Takaki Y."/>
            <person name="Nishi S."/>
            <person name="Hori S."/>
            <person name="Arai W."/>
            <person name="Tsubouchi T."/>
            <person name="Morono Y."/>
            <person name="Uchiyama I."/>
            <person name="Ito T."/>
            <person name="Fujiyama A."/>
            <person name="Inagaki F."/>
            <person name="Takami H."/>
        </authorList>
    </citation>
    <scope>NUCLEOTIDE SEQUENCE</scope>
    <source>
        <strain evidence="2">Expedition CK06-06</strain>
    </source>
</reference>
<gene>
    <name evidence="2" type="ORF">S03H2_56291</name>
</gene>
<accession>X1IYL0</accession>
<sequence>STESYAQEKGVTKFNNFDNFKPVLGAETTLEAFRDVAFNEGAPPLLMVYGTTGNGKTHLCEATVIELLKRGVDCRLWAVADLVSKLHESIPENTTELLVNGLKKLPALILDEWGQNYGSIWEAQKLEEIFVARERAGLITIITSNLEPDQLDKMPERVVSRFRDKSQARLILNAAPDYRPKKKARRVKK</sequence>
<dbReference type="Gene3D" id="3.40.50.300">
    <property type="entry name" value="P-loop containing nucleotide triphosphate hydrolases"/>
    <property type="match status" value="1"/>
</dbReference>
<dbReference type="PANTHER" id="PTHR30050:SF4">
    <property type="entry name" value="ATP-BINDING PROTEIN RV3427C IN INSERTION SEQUENCE-RELATED"/>
    <property type="match status" value="1"/>
</dbReference>
<dbReference type="AlphaFoldDB" id="X1IYL0"/>
<feature type="non-terminal residue" evidence="2">
    <location>
        <position position="1"/>
    </location>
</feature>
<feature type="domain" description="Chromosomal replication initiator protein DnaA ATPAse" evidence="1">
    <location>
        <begin position="15"/>
        <end position="163"/>
    </location>
</feature>
<comment type="caution">
    <text evidence="2">The sequence shown here is derived from an EMBL/GenBank/DDBJ whole genome shotgun (WGS) entry which is preliminary data.</text>
</comment>
<dbReference type="InterPro" id="IPR020591">
    <property type="entry name" value="Chromosome_initiator_DnaA-like"/>
</dbReference>
<proteinExistence type="predicted"/>
<organism evidence="2">
    <name type="scientific">marine sediment metagenome</name>
    <dbReference type="NCBI Taxonomy" id="412755"/>
    <lineage>
        <taxon>unclassified sequences</taxon>
        <taxon>metagenomes</taxon>
        <taxon>ecological metagenomes</taxon>
    </lineage>
</organism>
<dbReference type="GO" id="GO:0005524">
    <property type="term" value="F:ATP binding"/>
    <property type="evidence" value="ECO:0007669"/>
    <property type="project" value="InterPro"/>
</dbReference>
<protein>
    <recommendedName>
        <fullName evidence="1">Chromosomal replication initiator protein DnaA ATPAse domain-containing protein</fullName>
    </recommendedName>
</protein>
<name>X1IYL0_9ZZZZ</name>